<accession>A0A6S5RRV0</accession>
<dbReference type="EMBL" id="AP022213">
    <property type="protein sequence ID" value="BBT17370.1"/>
    <property type="molecule type" value="Genomic_DNA"/>
</dbReference>
<feature type="transmembrane region" description="Helical" evidence="1">
    <location>
        <begin position="22"/>
        <end position="40"/>
    </location>
</feature>
<evidence type="ECO:0000313" key="2">
    <source>
        <dbReference type="EMBL" id="BBT17370.1"/>
    </source>
</evidence>
<keyword evidence="1" id="KW-0812">Transmembrane</keyword>
<proteinExistence type="predicted"/>
<dbReference type="Proteomes" id="UP000515591">
    <property type="component" value="Chromosome"/>
</dbReference>
<gene>
    <name evidence="2" type="ORF">WP8S17C03_34190</name>
</gene>
<protein>
    <submittedName>
        <fullName evidence="2">Uncharacterized protein</fullName>
    </submittedName>
</protein>
<sequence>MLAMVRRTISAFVQKELTVSNLANIATIAAALIALAALSLQYMQARRAHKRAWLRLMKRTAAYVLLLVTIVVAAYTSYLGGEYIVSYVAKDGFATRLENVLLILNFINVWFYGAVAVALIKIGFSLHRSPSKLKDENSEAQASAQ</sequence>
<reference evidence="2 3" key="1">
    <citation type="submission" date="2019-12" db="EMBL/GenBank/DDBJ databases">
        <title>complete genome sequences of Pseudomonas otitidis str. WP8-S17-CRE-03 isolated from wastewater treatment plant effluent.</title>
        <authorList>
            <person name="Sekizuka T."/>
            <person name="Itokawa K."/>
            <person name="Yatsu K."/>
            <person name="Inamine Y."/>
            <person name="Kuroda M."/>
        </authorList>
    </citation>
    <scope>NUCLEOTIDE SEQUENCE [LARGE SCALE GENOMIC DNA]</scope>
    <source>
        <strain evidence="2 3">WP8-S17-CRE-03</strain>
    </source>
</reference>
<feature type="transmembrane region" description="Helical" evidence="1">
    <location>
        <begin position="100"/>
        <end position="124"/>
    </location>
</feature>
<feature type="transmembrane region" description="Helical" evidence="1">
    <location>
        <begin position="61"/>
        <end position="80"/>
    </location>
</feature>
<evidence type="ECO:0000256" key="1">
    <source>
        <dbReference type="SAM" id="Phobius"/>
    </source>
</evidence>
<evidence type="ECO:0000313" key="3">
    <source>
        <dbReference type="Proteomes" id="UP000515591"/>
    </source>
</evidence>
<keyword evidence="1" id="KW-1133">Transmembrane helix</keyword>
<organism evidence="2 3">
    <name type="scientific">Metapseudomonas otitidis</name>
    <dbReference type="NCBI Taxonomy" id="319939"/>
    <lineage>
        <taxon>Bacteria</taxon>
        <taxon>Pseudomonadati</taxon>
        <taxon>Pseudomonadota</taxon>
        <taxon>Gammaproteobacteria</taxon>
        <taxon>Pseudomonadales</taxon>
        <taxon>Pseudomonadaceae</taxon>
        <taxon>Metapseudomonas</taxon>
    </lineage>
</organism>
<name>A0A6S5RRV0_9GAMM</name>
<keyword evidence="1" id="KW-0472">Membrane</keyword>
<dbReference type="AlphaFoldDB" id="A0A6S5RRV0"/>